<evidence type="ECO:0000313" key="4">
    <source>
        <dbReference type="Proteomes" id="UP001218218"/>
    </source>
</evidence>
<feature type="transmembrane region" description="Helical" evidence="2">
    <location>
        <begin position="12"/>
        <end position="33"/>
    </location>
</feature>
<comment type="caution">
    <text evidence="3">The sequence shown here is derived from an EMBL/GenBank/DDBJ whole genome shotgun (WGS) entry which is preliminary data.</text>
</comment>
<feature type="compositionally biased region" description="Pro residues" evidence="1">
    <location>
        <begin position="152"/>
        <end position="165"/>
    </location>
</feature>
<feature type="compositionally biased region" description="Low complexity" evidence="1">
    <location>
        <begin position="166"/>
        <end position="177"/>
    </location>
</feature>
<feature type="region of interest" description="Disordered" evidence="1">
    <location>
        <begin position="135"/>
        <end position="177"/>
    </location>
</feature>
<feature type="transmembrane region" description="Helical" evidence="2">
    <location>
        <begin position="79"/>
        <end position="102"/>
    </location>
</feature>
<keyword evidence="4" id="KW-1185">Reference proteome</keyword>
<dbReference type="EMBL" id="JARIHO010000008">
    <property type="protein sequence ID" value="KAJ7357375.1"/>
    <property type="molecule type" value="Genomic_DNA"/>
</dbReference>
<proteinExistence type="predicted"/>
<evidence type="ECO:0000313" key="3">
    <source>
        <dbReference type="EMBL" id="KAJ7357375.1"/>
    </source>
</evidence>
<gene>
    <name evidence="3" type="ORF">DFH08DRAFT_954640</name>
</gene>
<keyword evidence="2" id="KW-0472">Membrane</keyword>
<sequence length="177" mass="18662">MEFIQNLDPSKLSLGLTVLAFVLSPFAVPPYNLPIMLFGTVAVHLQESSEQPLQLFAGLLGSSAIFDIIWIFQNEQNGFVKFLTFVLLLVKIPAFIAFGLALRQRGGNFAGLGIRGGDLSGATVWDSMPGGFGGGGGYQNVDERPPQFSGPTGPPSMPVPQPPGTQAPAAPGAYQTV</sequence>
<evidence type="ECO:0000256" key="2">
    <source>
        <dbReference type="SAM" id="Phobius"/>
    </source>
</evidence>
<feature type="transmembrane region" description="Helical" evidence="2">
    <location>
        <begin position="53"/>
        <end position="72"/>
    </location>
</feature>
<dbReference type="AlphaFoldDB" id="A0AAD7EXK0"/>
<keyword evidence="2" id="KW-0812">Transmembrane</keyword>
<protein>
    <submittedName>
        <fullName evidence="3">Uncharacterized protein</fullName>
    </submittedName>
</protein>
<evidence type="ECO:0000256" key="1">
    <source>
        <dbReference type="SAM" id="MobiDB-lite"/>
    </source>
</evidence>
<organism evidence="3 4">
    <name type="scientific">Mycena albidolilacea</name>
    <dbReference type="NCBI Taxonomy" id="1033008"/>
    <lineage>
        <taxon>Eukaryota</taxon>
        <taxon>Fungi</taxon>
        <taxon>Dikarya</taxon>
        <taxon>Basidiomycota</taxon>
        <taxon>Agaricomycotina</taxon>
        <taxon>Agaricomycetes</taxon>
        <taxon>Agaricomycetidae</taxon>
        <taxon>Agaricales</taxon>
        <taxon>Marasmiineae</taxon>
        <taxon>Mycenaceae</taxon>
        <taxon>Mycena</taxon>
    </lineage>
</organism>
<name>A0AAD7EXK0_9AGAR</name>
<accession>A0AAD7EXK0</accession>
<dbReference type="Proteomes" id="UP001218218">
    <property type="component" value="Unassembled WGS sequence"/>
</dbReference>
<keyword evidence="2" id="KW-1133">Transmembrane helix</keyword>
<reference evidence="3" key="1">
    <citation type="submission" date="2023-03" db="EMBL/GenBank/DDBJ databases">
        <title>Massive genome expansion in bonnet fungi (Mycena s.s.) driven by repeated elements and novel gene families across ecological guilds.</title>
        <authorList>
            <consortium name="Lawrence Berkeley National Laboratory"/>
            <person name="Harder C.B."/>
            <person name="Miyauchi S."/>
            <person name="Viragh M."/>
            <person name="Kuo A."/>
            <person name="Thoen E."/>
            <person name="Andreopoulos B."/>
            <person name="Lu D."/>
            <person name="Skrede I."/>
            <person name="Drula E."/>
            <person name="Henrissat B."/>
            <person name="Morin E."/>
            <person name="Kohler A."/>
            <person name="Barry K."/>
            <person name="LaButti K."/>
            <person name="Morin E."/>
            <person name="Salamov A."/>
            <person name="Lipzen A."/>
            <person name="Mereny Z."/>
            <person name="Hegedus B."/>
            <person name="Baldrian P."/>
            <person name="Stursova M."/>
            <person name="Weitz H."/>
            <person name="Taylor A."/>
            <person name="Grigoriev I.V."/>
            <person name="Nagy L.G."/>
            <person name="Martin F."/>
            <person name="Kauserud H."/>
        </authorList>
    </citation>
    <scope>NUCLEOTIDE SEQUENCE</scope>
    <source>
        <strain evidence="3">CBHHK002</strain>
    </source>
</reference>